<proteinExistence type="predicted"/>
<dbReference type="EMBL" id="JAAGRN010000017">
    <property type="protein sequence ID" value="NDY84482.1"/>
    <property type="molecule type" value="Genomic_DNA"/>
</dbReference>
<reference evidence="1" key="1">
    <citation type="submission" date="2020-02" db="EMBL/GenBank/DDBJ databases">
        <authorList>
            <person name="Chen W.-M."/>
        </authorList>
    </citation>
    <scope>NUCLEOTIDE SEQUENCE</scope>
    <source>
        <strain evidence="1">NBD-18</strain>
    </source>
</reference>
<evidence type="ECO:0000313" key="1">
    <source>
        <dbReference type="EMBL" id="NDY84482.1"/>
    </source>
</evidence>
<dbReference type="AntiFam" id="ANF00275">
    <property type="entry name" value="Spurious translation from rRNA (DUF6467)"/>
</dbReference>
<sequence length="56" mass="5838">MKYHPGLFAVLTLSRYPGRGQCMVGSLTGAVSSQSVTEEFEGTLGTVGNRADSAMA</sequence>
<dbReference type="AlphaFoldDB" id="A0A6B2R2T2"/>
<organism evidence="1">
    <name type="scientific">Sheuella amnicola</name>
    <dbReference type="NCBI Taxonomy" id="2707330"/>
    <lineage>
        <taxon>Bacteria</taxon>
        <taxon>Pseudomonadati</taxon>
        <taxon>Pseudomonadota</taxon>
        <taxon>Betaproteobacteria</taxon>
        <taxon>Burkholderiales</taxon>
        <taxon>Alcaligenaceae</taxon>
        <taxon>Sheuella</taxon>
    </lineage>
</organism>
<gene>
    <name evidence="1" type="ORF">G3I67_14740</name>
</gene>
<protein>
    <submittedName>
        <fullName evidence="1">Uncharacterized protein</fullName>
    </submittedName>
</protein>
<name>A0A6B2R2T2_9BURK</name>
<accession>A0A6B2R2T2</accession>
<comment type="caution">
    <text evidence="1">The sequence shown here is derived from an EMBL/GenBank/DDBJ whole genome shotgun (WGS) entry which is preliminary data.</text>
</comment>